<feature type="compositionally biased region" description="Basic and acidic residues" evidence="1">
    <location>
        <begin position="1"/>
        <end position="30"/>
    </location>
</feature>
<feature type="compositionally biased region" description="Basic and acidic residues" evidence="1">
    <location>
        <begin position="77"/>
        <end position="131"/>
    </location>
</feature>
<dbReference type="Proteomes" id="UP000186817">
    <property type="component" value="Unassembled WGS sequence"/>
</dbReference>
<name>A0A1Q9EZ37_SYMMI</name>
<feature type="compositionally biased region" description="Low complexity" evidence="1">
    <location>
        <begin position="55"/>
        <end position="74"/>
    </location>
</feature>
<evidence type="ECO:0000256" key="1">
    <source>
        <dbReference type="SAM" id="MobiDB-lite"/>
    </source>
</evidence>
<sequence>MEEHAAELKEARKSRKLTDKEERFLAEYESLKGAGLFEPRVPGAKGKQQAKKKSAPAAAADDEYTYYSSSSEVEPLQARDERRRAEAEEAAEKKKKERDERRRAEAEEEEERRQWREEVQKRERKGEEGCRAPKAAGARRVGALCARSWRGSARLSRGIRRADANFAKHRDAGSARPRTKSGAVHGGRTGARIGSAPHGEMSCLGDVGAELKEL</sequence>
<gene>
    <name evidence="2" type="ORF">AK812_SmicGene3406</name>
</gene>
<feature type="region of interest" description="Disordered" evidence="1">
    <location>
        <begin position="1"/>
        <end position="137"/>
    </location>
</feature>
<evidence type="ECO:0000313" key="3">
    <source>
        <dbReference type="Proteomes" id="UP000186817"/>
    </source>
</evidence>
<comment type="caution">
    <text evidence="2">The sequence shown here is derived from an EMBL/GenBank/DDBJ whole genome shotgun (WGS) entry which is preliminary data.</text>
</comment>
<reference evidence="2 3" key="1">
    <citation type="submission" date="2016-02" db="EMBL/GenBank/DDBJ databases">
        <title>Genome analysis of coral dinoflagellate symbionts highlights evolutionary adaptations to a symbiotic lifestyle.</title>
        <authorList>
            <person name="Aranda M."/>
            <person name="Li Y."/>
            <person name="Liew Y.J."/>
            <person name="Baumgarten S."/>
            <person name="Simakov O."/>
            <person name="Wilson M."/>
            <person name="Piel J."/>
            <person name="Ashoor H."/>
            <person name="Bougouffa S."/>
            <person name="Bajic V.B."/>
            <person name="Ryu T."/>
            <person name="Ravasi T."/>
            <person name="Bayer T."/>
            <person name="Micklem G."/>
            <person name="Kim H."/>
            <person name="Bhak J."/>
            <person name="Lajeunesse T.C."/>
            <person name="Voolstra C.R."/>
        </authorList>
    </citation>
    <scope>NUCLEOTIDE SEQUENCE [LARGE SCALE GENOMIC DNA]</scope>
    <source>
        <strain evidence="2 3">CCMP2467</strain>
    </source>
</reference>
<evidence type="ECO:0000313" key="2">
    <source>
        <dbReference type="EMBL" id="OLQ12645.1"/>
    </source>
</evidence>
<dbReference type="OrthoDB" id="10394389at2759"/>
<dbReference type="AlphaFoldDB" id="A0A1Q9EZ37"/>
<protein>
    <submittedName>
        <fullName evidence="2">Uncharacterized protein</fullName>
    </submittedName>
</protein>
<feature type="region of interest" description="Disordered" evidence="1">
    <location>
        <begin position="166"/>
        <end position="203"/>
    </location>
</feature>
<proteinExistence type="predicted"/>
<organism evidence="2 3">
    <name type="scientific">Symbiodinium microadriaticum</name>
    <name type="common">Dinoflagellate</name>
    <name type="synonym">Zooxanthella microadriatica</name>
    <dbReference type="NCBI Taxonomy" id="2951"/>
    <lineage>
        <taxon>Eukaryota</taxon>
        <taxon>Sar</taxon>
        <taxon>Alveolata</taxon>
        <taxon>Dinophyceae</taxon>
        <taxon>Suessiales</taxon>
        <taxon>Symbiodiniaceae</taxon>
        <taxon>Symbiodinium</taxon>
    </lineage>
</organism>
<dbReference type="EMBL" id="LSRX01000040">
    <property type="protein sequence ID" value="OLQ12645.1"/>
    <property type="molecule type" value="Genomic_DNA"/>
</dbReference>
<keyword evidence="3" id="KW-1185">Reference proteome</keyword>
<accession>A0A1Q9EZ37</accession>